<reference evidence="2 3" key="1">
    <citation type="journal article" date="2018" name="Arch. Microbiol.">
        <title>Hymenobacter segetis sp. nov., isolated from soil.</title>
        <authorList>
            <person name="Ten L.N."/>
            <person name="Lim S.J."/>
            <person name="Kim B.O."/>
            <person name="Kang I.K."/>
            <person name="Jung H.Y."/>
        </authorList>
    </citation>
    <scope>NUCLEOTIDE SEQUENCE [LARGE SCALE GENOMIC DNA]</scope>
    <source>
        <strain evidence="2 3">S7-3-11</strain>
    </source>
</reference>
<keyword evidence="3" id="KW-1185">Reference proteome</keyword>
<comment type="caution">
    <text evidence="2">The sequence shown here is derived from an EMBL/GenBank/DDBJ whole genome shotgun (WGS) entry which is preliminary data.</text>
</comment>
<dbReference type="Pfam" id="PF10677">
    <property type="entry name" value="DUF2490"/>
    <property type="match status" value="1"/>
</dbReference>
<keyword evidence="1" id="KW-0732">Signal</keyword>
<dbReference type="Proteomes" id="UP001479606">
    <property type="component" value="Unassembled WGS sequence"/>
</dbReference>
<dbReference type="EMBL" id="JBCEVZ010000074">
    <property type="protein sequence ID" value="MEL5996454.1"/>
    <property type="molecule type" value="Genomic_DNA"/>
</dbReference>
<name>A0ABU9M2G4_9BACT</name>
<accession>A0ABU9M2G4</accession>
<feature type="signal peptide" evidence="1">
    <location>
        <begin position="1"/>
        <end position="25"/>
    </location>
</feature>
<dbReference type="RefSeq" id="WP_342300885.1">
    <property type="nucleotide sequence ID" value="NZ_JBCEVZ010000074.1"/>
</dbReference>
<evidence type="ECO:0000256" key="1">
    <source>
        <dbReference type="SAM" id="SignalP"/>
    </source>
</evidence>
<feature type="chain" id="PRO_5046827951" evidence="1">
    <location>
        <begin position="26"/>
        <end position="267"/>
    </location>
</feature>
<gene>
    <name evidence="2" type="ORF">AAFH49_19725</name>
</gene>
<evidence type="ECO:0000313" key="2">
    <source>
        <dbReference type="EMBL" id="MEL5996454.1"/>
    </source>
</evidence>
<dbReference type="InterPro" id="IPR019619">
    <property type="entry name" value="DUF2490"/>
</dbReference>
<evidence type="ECO:0000313" key="3">
    <source>
        <dbReference type="Proteomes" id="UP001479606"/>
    </source>
</evidence>
<sequence length="267" mass="31074">MAKLTHLGGLLAAGALLLPPGRAAAQIGAEAQGGKLTTWVAFGLDKELSERWASVTDIGFGRHSDPTGDLNPVKRQGLFVLTQDFIYRLSPHWRTAISVGYWRRNSYQEDAPYEASQPNEYRNELRPFQKLYYDVKFGKVLFTNTLRADYRFYFTPAFERWPTPFEFRAREMVNAKIPLDADHRHWVILNDEVLTASDDYSAGTAEKMGHQWSPYKLTENRASIYYRRSFPEHQLDWDIGIMYQYWRETQQSAFNTSYNLMMDFIIK</sequence>
<protein>
    <submittedName>
        <fullName evidence="2">DUF2490 domain-containing protein</fullName>
    </submittedName>
</protein>
<proteinExistence type="predicted"/>
<organism evidence="2 3">
    <name type="scientific">Hymenobacter segetis</name>
    <dbReference type="NCBI Taxonomy" id="2025509"/>
    <lineage>
        <taxon>Bacteria</taxon>
        <taxon>Pseudomonadati</taxon>
        <taxon>Bacteroidota</taxon>
        <taxon>Cytophagia</taxon>
        <taxon>Cytophagales</taxon>
        <taxon>Hymenobacteraceae</taxon>
        <taxon>Hymenobacter</taxon>
    </lineage>
</organism>